<keyword evidence="1" id="KW-0472">Membrane</keyword>
<sequence length="133" mass="14605">MNSFYWQLISQISLGIGLVLLLIAVIITIRFRVISNLVSEFTSKGVTAEKGLQTQSVSRSMRVSDEIFADENIDDNKDGDIITVVVGHKPKDNISDTVVVGTTTGGQNDFRIVRNILLINADVDVIDNGGRKR</sequence>
<keyword evidence="1" id="KW-1133">Transmembrane helix</keyword>
<proteinExistence type="predicted"/>
<dbReference type="OrthoDB" id="1822068at2"/>
<dbReference type="Proteomes" id="UP000245720">
    <property type="component" value="Unassembled WGS sequence"/>
</dbReference>
<feature type="transmembrane region" description="Helical" evidence="1">
    <location>
        <begin position="6"/>
        <end position="29"/>
    </location>
</feature>
<dbReference type="AlphaFoldDB" id="A0A315Y3F0"/>
<dbReference type="RefSeq" id="WP_109725613.1">
    <property type="nucleotide sequence ID" value="NZ_CACVSX010000010.1"/>
</dbReference>
<reference evidence="2 3" key="1">
    <citation type="submission" date="2018-05" db="EMBL/GenBank/DDBJ databases">
        <title>The Hungate 1000. A catalogue of reference genomes from the rumen microbiome.</title>
        <authorList>
            <person name="Kelly W."/>
        </authorList>
    </citation>
    <scope>NUCLEOTIDE SEQUENCE [LARGE SCALE GENOMIC DNA]</scope>
    <source>
        <strain evidence="2 3">SAb67</strain>
    </source>
</reference>
<evidence type="ECO:0000313" key="2">
    <source>
        <dbReference type="EMBL" id="PWJ14753.1"/>
    </source>
</evidence>
<accession>A0A315Y3F0</accession>
<name>A0A315Y3F0_RUMFL</name>
<comment type="caution">
    <text evidence="2">The sequence shown here is derived from an EMBL/GenBank/DDBJ whole genome shotgun (WGS) entry which is preliminary data.</text>
</comment>
<gene>
    <name evidence="2" type="ORF">IE37_00739</name>
</gene>
<dbReference type="EMBL" id="QGDI01000002">
    <property type="protein sequence ID" value="PWJ14753.1"/>
    <property type="molecule type" value="Genomic_DNA"/>
</dbReference>
<organism evidence="2 3">
    <name type="scientific">Ruminococcus flavefaciens</name>
    <dbReference type="NCBI Taxonomy" id="1265"/>
    <lineage>
        <taxon>Bacteria</taxon>
        <taxon>Bacillati</taxon>
        <taxon>Bacillota</taxon>
        <taxon>Clostridia</taxon>
        <taxon>Eubacteriales</taxon>
        <taxon>Oscillospiraceae</taxon>
        <taxon>Ruminococcus</taxon>
    </lineage>
</organism>
<evidence type="ECO:0000313" key="3">
    <source>
        <dbReference type="Proteomes" id="UP000245720"/>
    </source>
</evidence>
<evidence type="ECO:0000256" key="1">
    <source>
        <dbReference type="SAM" id="Phobius"/>
    </source>
</evidence>
<keyword evidence="1" id="KW-0812">Transmembrane</keyword>
<protein>
    <submittedName>
        <fullName evidence="2">Uncharacterized protein</fullName>
    </submittedName>
</protein>